<dbReference type="Pfam" id="PF00498">
    <property type="entry name" value="FHA"/>
    <property type="match status" value="1"/>
</dbReference>
<dbReference type="PANTHER" id="PTHR22426:SF2">
    <property type="entry name" value="ARGININE_SERINE-RICH COILED-COIL PROTEIN 2"/>
    <property type="match status" value="1"/>
</dbReference>
<gene>
    <name evidence="3" type="ORF">WJX75_003451</name>
</gene>
<name>A0ABR2YVA1_9CHLO</name>
<keyword evidence="4" id="KW-1185">Reference proteome</keyword>
<feature type="domain" description="FHA" evidence="2">
    <location>
        <begin position="39"/>
        <end position="89"/>
    </location>
</feature>
<dbReference type="Proteomes" id="UP001491310">
    <property type="component" value="Unassembled WGS sequence"/>
</dbReference>
<feature type="region of interest" description="Disordered" evidence="1">
    <location>
        <begin position="153"/>
        <end position="275"/>
    </location>
</feature>
<dbReference type="PROSITE" id="PS50006">
    <property type="entry name" value="FHA_DOMAIN"/>
    <property type="match status" value="1"/>
</dbReference>
<feature type="compositionally biased region" description="Low complexity" evidence="1">
    <location>
        <begin position="263"/>
        <end position="275"/>
    </location>
</feature>
<evidence type="ECO:0000313" key="3">
    <source>
        <dbReference type="EMBL" id="KAK9915740.1"/>
    </source>
</evidence>
<dbReference type="Gene3D" id="2.60.200.20">
    <property type="match status" value="1"/>
</dbReference>
<dbReference type="InterPro" id="IPR000253">
    <property type="entry name" value="FHA_dom"/>
</dbReference>
<sequence length="406" mass="44518">MAGHVPDWVHASIQQGYIVKARCPDGDISRVAFGEKGYLLFGRNGQVCECEVAHKSASRVHACLGFDGDQFQIQDLDSSHGTFVDGKRLEKSAKALVVPGRSVINIGRCLTEYTLLLDFARHGQGEGVPATGAAEAAQHVDRDSKRTAADMETLREPNHHRHSGNLEAGPADRQAREHVRRDVPRGHEASRGRARAEHQPGRDHRAKGGYRRSNEPDRHNQRRNGRHSRSPEAPRNRKSAESEGEDERRAAEERRRKRKTAFDDAPAAAASAAPQQTAAQIVMGMMGAGGMPLPAGMLNAEQKKKLLWGKKAVEVEAAPVTEAFGANRWDTAEFSNDSEKEKFIKLMGVKKVPTVPTAAMAQAQPASPTEREALTREKQDRLLHNVEAQFMAGLRRADGRTVGLGL</sequence>
<feature type="compositionally biased region" description="Basic and acidic residues" evidence="1">
    <location>
        <begin position="229"/>
        <end position="254"/>
    </location>
</feature>
<proteinExistence type="predicted"/>
<dbReference type="InterPro" id="IPR008984">
    <property type="entry name" value="SMAD_FHA_dom_sf"/>
</dbReference>
<comment type="caution">
    <text evidence="3">The sequence shown here is derived from an EMBL/GenBank/DDBJ whole genome shotgun (WGS) entry which is preliminary data.</text>
</comment>
<dbReference type="SMART" id="SM00240">
    <property type="entry name" value="FHA"/>
    <property type="match status" value="1"/>
</dbReference>
<dbReference type="PANTHER" id="PTHR22426">
    <property type="entry name" value="ARGININE_SERINE-RICH COILED-COIL PROTEIN 2"/>
    <property type="match status" value="1"/>
</dbReference>
<dbReference type="InterPro" id="IPR028124">
    <property type="entry name" value="SMAP_dom"/>
</dbReference>
<dbReference type="EMBL" id="JALJOT010000004">
    <property type="protein sequence ID" value="KAK9915740.1"/>
    <property type="molecule type" value="Genomic_DNA"/>
</dbReference>
<protein>
    <recommendedName>
        <fullName evidence="2">FHA domain-containing protein</fullName>
    </recommendedName>
</protein>
<feature type="compositionally biased region" description="Basic and acidic residues" evidence="1">
    <location>
        <begin position="173"/>
        <end position="203"/>
    </location>
</feature>
<evidence type="ECO:0000256" key="1">
    <source>
        <dbReference type="SAM" id="MobiDB-lite"/>
    </source>
</evidence>
<dbReference type="Pfam" id="PF15477">
    <property type="entry name" value="SMAP"/>
    <property type="match status" value="1"/>
</dbReference>
<accession>A0ABR2YVA1</accession>
<evidence type="ECO:0000313" key="4">
    <source>
        <dbReference type="Proteomes" id="UP001491310"/>
    </source>
</evidence>
<reference evidence="3 4" key="1">
    <citation type="journal article" date="2024" name="Nat. Commun.">
        <title>Phylogenomics reveals the evolutionary origins of lichenization in chlorophyte algae.</title>
        <authorList>
            <person name="Puginier C."/>
            <person name="Libourel C."/>
            <person name="Otte J."/>
            <person name="Skaloud P."/>
            <person name="Haon M."/>
            <person name="Grisel S."/>
            <person name="Petersen M."/>
            <person name="Berrin J.G."/>
            <person name="Delaux P.M."/>
            <person name="Dal Grande F."/>
            <person name="Keller J."/>
        </authorList>
    </citation>
    <scope>NUCLEOTIDE SEQUENCE [LARGE SCALE GENOMIC DNA]</scope>
    <source>
        <strain evidence="3 4">SAG 216-7</strain>
    </source>
</reference>
<organism evidence="3 4">
    <name type="scientific">Coccomyxa subellipsoidea</name>
    <dbReference type="NCBI Taxonomy" id="248742"/>
    <lineage>
        <taxon>Eukaryota</taxon>
        <taxon>Viridiplantae</taxon>
        <taxon>Chlorophyta</taxon>
        <taxon>core chlorophytes</taxon>
        <taxon>Trebouxiophyceae</taxon>
        <taxon>Trebouxiophyceae incertae sedis</taxon>
        <taxon>Coccomyxaceae</taxon>
        <taxon>Coccomyxa</taxon>
    </lineage>
</organism>
<evidence type="ECO:0000259" key="2">
    <source>
        <dbReference type="PROSITE" id="PS50006"/>
    </source>
</evidence>
<dbReference type="SUPFAM" id="SSF49879">
    <property type="entry name" value="SMAD/FHA domain"/>
    <property type="match status" value="1"/>
</dbReference>